<dbReference type="GO" id="GO:0005886">
    <property type="term" value="C:plasma membrane"/>
    <property type="evidence" value="ECO:0007669"/>
    <property type="project" value="TreeGrafter"/>
</dbReference>
<reference evidence="5 6" key="1">
    <citation type="submission" date="2014-11" db="EMBL/GenBank/DDBJ databases">
        <title>Genome sequence of Microbacterium mangrovi MUSC 115(T).</title>
        <authorList>
            <person name="Lee L.-H."/>
        </authorList>
    </citation>
    <scope>NUCLEOTIDE SEQUENCE [LARGE SCALE GENOMIC DNA]</scope>
    <source>
        <strain evidence="5 6">MUSC 115</strain>
    </source>
</reference>
<dbReference type="SMART" id="SM00563">
    <property type="entry name" value="PlsC"/>
    <property type="match status" value="1"/>
</dbReference>
<gene>
    <name evidence="5" type="ORF">LK09_12055</name>
</gene>
<evidence type="ECO:0000256" key="1">
    <source>
        <dbReference type="ARBA" id="ARBA00022679"/>
    </source>
</evidence>
<dbReference type="Pfam" id="PF01553">
    <property type="entry name" value="Acyltransferase"/>
    <property type="match status" value="1"/>
</dbReference>
<keyword evidence="3" id="KW-1133">Transmembrane helix</keyword>
<sequence>MTPVSRSLRASEEKTRPSVFWVLAAVVVPIIGIFTRVRVIGAEKLPREGAYVLAPNHHSEIDPLIVALAVWRAGRAPRFMAKESLFKVPVLGWALRATGMVPVARATTAAAARQTIATSRELVQHGRGVIVYPEGTLTRDPDLWPMRGKSGAVRLAMIGDIPLIPMAQWGAQELLPRYGKLSLWPLRKRMTVVIGDAVDLSAYRSAPKTPAALAEATTLVMDAIAELLSGIRGIPAPKERWDPAAHGQKETGRLDS</sequence>
<keyword evidence="6" id="KW-1185">Reference proteome</keyword>
<proteinExistence type="predicted"/>
<dbReference type="RefSeq" id="WP_039399525.1">
    <property type="nucleotide sequence ID" value="NZ_JTDK01000010.1"/>
</dbReference>
<keyword evidence="3" id="KW-0472">Membrane</keyword>
<dbReference type="Proteomes" id="UP000031030">
    <property type="component" value="Unassembled WGS sequence"/>
</dbReference>
<feature type="domain" description="Phospholipid/glycerol acyltransferase" evidence="4">
    <location>
        <begin position="51"/>
        <end position="171"/>
    </location>
</feature>
<dbReference type="STRING" id="1348253.LK09_12055"/>
<accession>A0A0B2A6S5</accession>
<evidence type="ECO:0000259" key="4">
    <source>
        <dbReference type="SMART" id="SM00563"/>
    </source>
</evidence>
<dbReference type="OrthoDB" id="9806008at2"/>
<evidence type="ECO:0000313" key="6">
    <source>
        <dbReference type="Proteomes" id="UP000031030"/>
    </source>
</evidence>
<organism evidence="5 6">
    <name type="scientific">Microbacterium mangrovi</name>
    <dbReference type="NCBI Taxonomy" id="1348253"/>
    <lineage>
        <taxon>Bacteria</taxon>
        <taxon>Bacillati</taxon>
        <taxon>Actinomycetota</taxon>
        <taxon>Actinomycetes</taxon>
        <taxon>Micrococcales</taxon>
        <taxon>Microbacteriaceae</taxon>
        <taxon>Microbacterium</taxon>
    </lineage>
</organism>
<dbReference type="CDD" id="cd07989">
    <property type="entry name" value="LPLAT_AGPAT-like"/>
    <property type="match status" value="1"/>
</dbReference>
<dbReference type="PANTHER" id="PTHR10434:SF55">
    <property type="entry name" value="POSSIBLE ACYLTRANSFERASE"/>
    <property type="match status" value="1"/>
</dbReference>
<keyword evidence="2 5" id="KW-0012">Acyltransferase</keyword>
<evidence type="ECO:0000313" key="5">
    <source>
        <dbReference type="EMBL" id="KHK97478.1"/>
    </source>
</evidence>
<feature type="transmembrane region" description="Helical" evidence="3">
    <location>
        <begin position="20"/>
        <end position="37"/>
    </location>
</feature>
<name>A0A0B2A6S5_9MICO</name>
<dbReference type="EMBL" id="JTDK01000010">
    <property type="protein sequence ID" value="KHK97478.1"/>
    <property type="molecule type" value="Genomic_DNA"/>
</dbReference>
<protein>
    <submittedName>
        <fullName evidence="5">Acyl-phosphate glycerol 3-phosphate acyltransferase</fullName>
    </submittedName>
</protein>
<evidence type="ECO:0000256" key="2">
    <source>
        <dbReference type="ARBA" id="ARBA00023315"/>
    </source>
</evidence>
<dbReference type="InterPro" id="IPR002123">
    <property type="entry name" value="Plipid/glycerol_acylTrfase"/>
</dbReference>
<keyword evidence="1 5" id="KW-0808">Transferase</keyword>
<dbReference type="AlphaFoldDB" id="A0A0B2A6S5"/>
<comment type="caution">
    <text evidence="5">The sequence shown here is derived from an EMBL/GenBank/DDBJ whole genome shotgun (WGS) entry which is preliminary data.</text>
</comment>
<dbReference type="GO" id="GO:0003841">
    <property type="term" value="F:1-acylglycerol-3-phosphate O-acyltransferase activity"/>
    <property type="evidence" value="ECO:0007669"/>
    <property type="project" value="TreeGrafter"/>
</dbReference>
<dbReference type="PANTHER" id="PTHR10434">
    <property type="entry name" value="1-ACYL-SN-GLYCEROL-3-PHOSPHATE ACYLTRANSFERASE"/>
    <property type="match status" value="1"/>
</dbReference>
<dbReference type="SUPFAM" id="SSF69593">
    <property type="entry name" value="Glycerol-3-phosphate (1)-acyltransferase"/>
    <property type="match status" value="1"/>
</dbReference>
<evidence type="ECO:0000256" key="3">
    <source>
        <dbReference type="SAM" id="Phobius"/>
    </source>
</evidence>
<dbReference type="GO" id="GO:0006654">
    <property type="term" value="P:phosphatidic acid biosynthetic process"/>
    <property type="evidence" value="ECO:0007669"/>
    <property type="project" value="TreeGrafter"/>
</dbReference>
<keyword evidence="3" id="KW-0812">Transmembrane</keyword>